<keyword evidence="2" id="KW-0328">Glycosyltransferase</keyword>
<comment type="pathway">
    <text evidence="1">Protein modification; protein glycosylation.</text>
</comment>
<dbReference type="InterPro" id="IPR051939">
    <property type="entry name" value="Glycosyltr_41/O-GlcNAc_trsf"/>
</dbReference>
<evidence type="ECO:0000256" key="7">
    <source>
        <dbReference type="SAM" id="MobiDB-lite"/>
    </source>
</evidence>
<dbReference type="SUPFAM" id="SSF48452">
    <property type="entry name" value="TPR-like"/>
    <property type="match status" value="2"/>
</dbReference>
<evidence type="ECO:0000256" key="3">
    <source>
        <dbReference type="ARBA" id="ARBA00022679"/>
    </source>
</evidence>
<feature type="repeat" description="TPR" evidence="6">
    <location>
        <begin position="106"/>
        <end position="139"/>
    </location>
</feature>
<dbReference type="PROSITE" id="PS50005">
    <property type="entry name" value="TPR"/>
    <property type="match status" value="4"/>
</dbReference>
<keyword evidence="3" id="KW-0808">Transferase</keyword>
<proteinExistence type="predicted"/>
<evidence type="ECO:0000256" key="4">
    <source>
        <dbReference type="ARBA" id="ARBA00022737"/>
    </source>
</evidence>
<dbReference type="EMBL" id="VTTN01000001">
    <property type="protein sequence ID" value="KAA0598507.1"/>
    <property type="molecule type" value="Genomic_DNA"/>
</dbReference>
<dbReference type="Proteomes" id="UP000324927">
    <property type="component" value="Unassembled WGS sequence"/>
</dbReference>
<sequence>MASIQEALRVAVDHHGAGRLREAEILYGRILDAAPETHSAAHLLGLVLAQTGRLDEAAQRLAAALRVRPDLADYHRDLGKIHRALGHPAEAAACQRRALALRPDDPAALALLGMAAQMTGDTDAAIDALGRALTLDREDGESRQRLGLLLELRAIHHLERQRAEAAVADLTRLSALEPPTAERLFQLGNACARAGRPEDALARYRQTLALQPDHDGAFFNIGILTKQAGGLELATLEAAALALARSVVLAPDFLEARENLAILLFQSYREADSLAHADRILTQKAEIAMREGAELALPRLRDRPAAPERRTRDVVAFSLWGTCGLYSRGAVENARLVPSLYPGWTCRIYHDDSVPPNVLAELDALGVERVVMPPGNGPVIGLYWRFLASDDPTVRRFVCRDCDSRVGPRERAAVEAWIASGKPFHVMRDHPLHSELMLAGMWGGIAGLLPPLEPLIERFASAEADRWQDQRFLRSHLWPLIAEDCLVHDSHQSGHGLPFPDHTGDPAEHAVGRRVE</sequence>
<comment type="caution">
    <text evidence="8">The sequence shown here is derived from an EMBL/GenBank/DDBJ whole genome shotgun (WGS) entry which is preliminary data.</text>
</comment>
<name>A0A5A9GVN4_AZOLI</name>
<accession>A0A5A9GVN4</accession>
<dbReference type="Gene3D" id="1.25.40.10">
    <property type="entry name" value="Tetratricopeptide repeat domain"/>
    <property type="match status" value="2"/>
</dbReference>
<evidence type="ECO:0000313" key="9">
    <source>
        <dbReference type="Proteomes" id="UP000324927"/>
    </source>
</evidence>
<dbReference type="PANTHER" id="PTHR44835:SF1">
    <property type="entry name" value="PROTEIN O-GLCNAC TRANSFERASE"/>
    <property type="match status" value="1"/>
</dbReference>
<evidence type="ECO:0000256" key="5">
    <source>
        <dbReference type="ARBA" id="ARBA00022803"/>
    </source>
</evidence>
<gene>
    <name evidence="8" type="ORF">FZ942_05355</name>
</gene>
<dbReference type="Pfam" id="PF13424">
    <property type="entry name" value="TPR_12"/>
    <property type="match status" value="1"/>
</dbReference>
<feature type="repeat" description="TPR" evidence="6">
    <location>
        <begin position="38"/>
        <end position="71"/>
    </location>
</feature>
<feature type="region of interest" description="Disordered" evidence="7">
    <location>
        <begin position="496"/>
        <end position="516"/>
    </location>
</feature>
<keyword evidence="5 6" id="KW-0802">TPR repeat</keyword>
<evidence type="ECO:0000256" key="1">
    <source>
        <dbReference type="ARBA" id="ARBA00004922"/>
    </source>
</evidence>
<keyword evidence="4" id="KW-0677">Repeat</keyword>
<evidence type="ECO:0000313" key="8">
    <source>
        <dbReference type="EMBL" id="KAA0598507.1"/>
    </source>
</evidence>
<dbReference type="AlphaFoldDB" id="A0A5A9GVN4"/>
<dbReference type="InterPro" id="IPR011990">
    <property type="entry name" value="TPR-like_helical_dom_sf"/>
</dbReference>
<evidence type="ECO:0000256" key="6">
    <source>
        <dbReference type="PROSITE-ProRule" id="PRU00339"/>
    </source>
</evidence>
<dbReference type="RefSeq" id="WP_149230073.1">
    <property type="nucleotide sequence ID" value="NZ_JALJXJ010000002.1"/>
</dbReference>
<feature type="repeat" description="TPR" evidence="6">
    <location>
        <begin position="181"/>
        <end position="214"/>
    </location>
</feature>
<reference evidence="8 9" key="1">
    <citation type="submission" date="2019-08" db="EMBL/GenBank/DDBJ databases">
        <authorList>
            <person name="Grouzdev D."/>
            <person name="Tikhonova E."/>
            <person name="Kravchenko I."/>
        </authorList>
    </citation>
    <scope>NUCLEOTIDE SEQUENCE [LARGE SCALE GENOMIC DNA]</scope>
    <source>
        <strain evidence="8 9">59b</strain>
    </source>
</reference>
<keyword evidence="9" id="KW-1185">Reference proteome</keyword>
<dbReference type="SMART" id="SM00028">
    <property type="entry name" value="TPR"/>
    <property type="match status" value="4"/>
</dbReference>
<protein>
    <submittedName>
        <fullName evidence="8">Tetratricopeptide repeat protein</fullName>
    </submittedName>
</protein>
<dbReference type="Pfam" id="PF07719">
    <property type="entry name" value="TPR_2"/>
    <property type="match status" value="1"/>
</dbReference>
<dbReference type="PANTHER" id="PTHR44835">
    <property type="entry name" value="UDP-N-ACETYLGLUCOSAMINE--PEPTIDE N-ACETYLGLUCOSAMINYLTRANSFERASE SPINDLY-RELATED"/>
    <property type="match status" value="1"/>
</dbReference>
<dbReference type="Pfam" id="PF13181">
    <property type="entry name" value="TPR_8"/>
    <property type="match status" value="1"/>
</dbReference>
<dbReference type="GO" id="GO:0016757">
    <property type="term" value="F:glycosyltransferase activity"/>
    <property type="evidence" value="ECO:0007669"/>
    <property type="project" value="UniProtKB-KW"/>
</dbReference>
<dbReference type="OrthoDB" id="7278101at2"/>
<feature type="compositionally biased region" description="Basic and acidic residues" evidence="7">
    <location>
        <begin position="502"/>
        <end position="516"/>
    </location>
</feature>
<dbReference type="InterPro" id="IPR019734">
    <property type="entry name" value="TPR_rpt"/>
</dbReference>
<feature type="repeat" description="TPR" evidence="6">
    <location>
        <begin position="72"/>
        <end position="105"/>
    </location>
</feature>
<organism evidence="8 9">
    <name type="scientific">Azospirillum lipoferum</name>
    <dbReference type="NCBI Taxonomy" id="193"/>
    <lineage>
        <taxon>Bacteria</taxon>
        <taxon>Pseudomonadati</taxon>
        <taxon>Pseudomonadota</taxon>
        <taxon>Alphaproteobacteria</taxon>
        <taxon>Rhodospirillales</taxon>
        <taxon>Azospirillaceae</taxon>
        <taxon>Azospirillum</taxon>
    </lineage>
</organism>
<evidence type="ECO:0000256" key="2">
    <source>
        <dbReference type="ARBA" id="ARBA00022676"/>
    </source>
</evidence>
<dbReference type="InterPro" id="IPR013105">
    <property type="entry name" value="TPR_2"/>
</dbReference>